<dbReference type="SUPFAM" id="SSF57586">
    <property type="entry name" value="TNF receptor-like"/>
    <property type="match status" value="2"/>
</dbReference>
<dbReference type="PROSITE" id="PS00652">
    <property type="entry name" value="TNFR_NGFR_1"/>
    <property type="match status" value="1"/>
</dbReference>
<feature type="repeat" description="TNFR-Cys" evidence="6">
    <location>
        <begin position="103"/>
        <end position="145"/>
    </location>
</feature>
<feature type="coiled-coil region" evidence="7">
    <location>
        <begin position="453"/>
        <end position="480"/>
    </location>
</feature>
<dbReference type="GO" id="GO:0007165">
    <property type="term" value="P:signal transduction"/>
    <property type="evidence" value="ECO:0007669"/>
    <property type="project" value="InterPro"/>
</dbReference>
<feature type="chain" id="PRO_5038387165" evidence="9">
    <location>
        <begin position="21"/>
        <end position="489"/>
    </location>
</feature>
<evidence type="ECO:0000256" key="8">
    <source>
        <dbReference type="SAM" id="Phobius"/>
    </source>
</evidence>
<keyword evidence="7" id="KW-0175">Coiled coil</keyword>
<evidence type="ECO:0000256" key="7">
    <source>
        <dbReference type="SAM" id="Coils"/>
    </source>
</evidence>
<feature type="signal peptide" evidence="9">
    <location>
        <begin position="1"/>
        <end position="20"/>
    </location>
</feature>
<dbReference type="PANTHER" id="PTHR47220">
    <property type="entry name" value="TUMOR NECROSIS FACTOR RECEPTOR SUPERFAMILY MEMBER 25"/>
    <property type="match status" value="1"/>
</dbReference>
<evidence type="ECO:0000256" key="4">
    <source>
        <dbReference type="ARBA" id="ARBA00023157"/>
    </source>
</evidence>
<evidence type="ECO:0000256" key="2">
    <source>
        <dbReference type="ARBA" id="ARBA00022729"/>
    </source>
</evidence>
<organism evidence="12 13">
    <name type="scientific">Megalops atlanticus</name>
    <name type="common">Tarpon</name>
    <name type="synonym">Clupea gigantea</name>
    <dbReference type="NCBI Taxonomy" id="7932"/>
    <lineage>
        <taxon>Eukaryota</taxon>
        <taxon>Metazoa</taxon>
        <taxon>Chordata</taxon>
        <taxon>Craniata</taxon>
        <taxon>Vertebrata</taxon>
        <taxon>Euteleostomi</taxon>
        <taxon>Actinopterygii</taxon>
        <taxon>Neopterygii</taxon>
        <taxon>Teleostei</taxon>
        <taxon>Elopiformes</taxon>
        <taxon>Megalopidae</taxon>
        <taxon>Megalops</taxon>
    </lineage>
</organism>
<keyword evidence="8" id="KW-1133">Transmembrane helix</keyword>
<name>A0A9D3T651_MEGAT</name>
<reference evidence="12" key="1">
    <citation type="submission" date="2021-01" db="EMBL/GenBank/DDBJ databases">
        <authorList>
            <person name="Zahm M."/>
            <person name="Roques C."/>
            <person name="Cabau C."/>
            <person name="Klopp C."/>
            <person name="Donnadieu C."/>
            <person name="Jouanno E."/>
            <person name="Lampietro C."/>
            <person name="Louis A."/>
            <person name="Herpin A."/>
            <person name="Echchiki A."/>
            <person name="Berthelot C."/>
            <person name="Parey E."/>
            <person name="Roest-Crollius H."/>
            <person name="Braasch I."/>
            <person name="Postlethwait J."/>
            <person name="Bobe J."/>
            <person name="Montfort J."/>
            <person name="Bouchez O."/>
            <person name="Begum T."/>
            <person name="Mejri S."/>
            <person name="Adams A."/>
            <person name="Chen W.-J."/>
            <person name="Guiguen Y."/>
        </authorList>
    </citation>
    <scope>NUCLEOTIDE SEQUENCE</scope>
    <source>
        <strain evidence="12">YG-15Mar2019-1</strain>
        <tissue evidence="12">Brain</tissue>
    </source>
</reference>
<dbReference type="InterPro" id="IPR001368">
    <property type="entry name" value="TNFR/NGFR_Cys_rich_reg"/>
</dbReference>
<dbReference type="SMART" id="SM00208">
    <property type="entry name" value="TNFR"/>
    <property type="match status" value="1"/>
</dbReference>
<keyword evidence="3" id="KW-0677">Repeat</keyword>
<dbReference type="GO" id="GO:0006915">
    <property type="term" value="P:apoptotic process"/>
    <property type="evidence" value="ECO:0007669"/>
    <property type="project" value="UniProtKB-KW"/>
</dbReference>
<keyword evidence="13" id="KW-1185">Reference proteome</keyword>
<dbReference type="InterPro" id="IPR011029">
    <property type="entry name" value="DEATH-like_dom_sf"/>
</dbReference>
<dbReference type="SMART" id="SM00005">
    <property type="entry name" value="DEATH"/>
    <property type="match status" value="1"/>
</dbReference>
<feature type="transmembrane region" description="Helical" evidence="8">
    <location>
        <begin position="248"/>
        <end position="272"/>
    </location>
</feature>
<dbReference type="PROSITE" id="PS50050">
    <property type="entry name" value="TNFR_NGFR_2"/>
    <property type="match status" value="1"/>
</dbReference>
<keyword evidence="1" id="KW-0053">Apoptosis</keyword>
<dbReference type="InterPro" id="IPR000488">
    <property type="entry name" value="Death_dom"/>
</dbReference>
<evidence type="ECO:0000256" key="5">
    <source>
        <dbReference type="ARBA" id="ARBA00023180"/>
    </source>
</evidence>
<dbReference type="PANTHER" id="PTHR47220:SF1">
    <property type="entry name" value="TUMOR NECROSIS FACTOR RECEPTOR SUPERFAMILY MEMBER 25"/>
    <property type="match status" value="1"/>
</dbReference>
<dbReference type="InterPro" id="IPR022329">
    <property type="entry name" value="TNFR_25"/>
</dbReference>
<comment type="caution">
    <text evidence="12">The sequence shown here is derived from an EMBL/GenBank/DDBJ whole genome shotgun (WGS) entry which is preliminary data.</text>
</comment>
<dbReference type="Gene3D" id="1.10.533.10">
    <property type="entry name" value="Death Domain, Fas"/>
    <property type="match status" value="1"/>
</dbReference>
<accession>A0A9D3T651</accession>
<evidence type="ECO:0000259" key="10">
    <source>
        <dbReference type="PROSITE" id="PS50017"/>
    </source>
</evidence>
<keyword evidence="8" id="KW-0812">Transmembrane</keyword>
<dbReference type="Gene3D" id="2.10.50.10">
    <property type="entry name" value="Tumor Necrosis Factor Receptor, subunit A, domain 2"/>
    <property type="match status" value="2"/>
</dbReference>
<keyword evidence="4 6" id="KW-1015">Disulfide bond</keyword>
<dbReference type="AlphaFoldDB" id="A0A9D3T651"/>
<dbReference type="PROSITE" id="PS50017">
    <property type="entry name" value="DEATH_DOMAIN"/>
    <property type="match status" value="1"/>
</dbReference>
<evidence type="ECO:0000256" key="6">
    <source>
        <dbReference type="PROSITE-ProRule" id="PRU00206"/>
    </source>
</evidence>
<keyword evidence="8" id="KW-0472">Membrane</keyword>
<evidence type="ECO:0000256" key="1">
    <source>
        <dbReference type="ARBA" id="ARBA00022703"/>
    </source>
</evidence>
<keyword evidence="5" id="KW-0325">Glycoprotein</keyword>
<evidence type="ECO:0000259" key="11">
    <source>
        <dbReference type="PROSITE" id="PS50050"/>
    </source>
</evidence>
<dbReference type="GO" id="GO:0005886">
    <property type="term" value="C:plasma membrane"/>
    <property type="evidence" value="ECO:0007669"/>
    <property type="project" value="TreeGrafter"/>
</dbReference>
<dbReference type="Pfam" id="PF00531">
    <property type="entry name" value="Death"/>
    <property type="match status" value="1"/>
</dbReference>
<gene>
    <name evidence="12" type="ORF">MATL_G00113310</name>
</gene>
<feature type="domain" description="Death" evidence="10">
    <location>
        <begin position="385"/>
        <end position="467"/>
    </location>
</feature>
<comment type="caution">
    <text evidence="6">Lacks conserved residue(s) required for the propagation of feature annotation.</text>
</comment>
<sequence length="489" mass="54361">MKFSSWIFLWLMPLTWTSLAAHGNLPSGTDRPLLAGQGRYSTVPGLLRSRRQMEVLGARTNGTCSADELRKDPNKCCQKCPPGYHKKSSSQEGCARTEIRCSPCDDGSFTEIENTVLKCRACRSCNEKANERKESHCKRDQDTVCGCEKGYYKVYFGSSFRCEKCTECCSTDPGIHCGPCDFGQNGDQQKMCKPCGKADCPKEWREACQYLCPTTTTTTPTTTTTTTTTTIATTTVTGPGGTLNPPQYIVVLSLLLILLLGCSLAIALCFCVQRARRFFLLPWTLEKNANQPHQLYQLRDTVPGKAHTTHPDLPCDNHNPPVVEVSKNHPMVPKLAPSQDPSAPMLMSMPPPCFSNNYSCSLATPLLKAEPKVFREDSQTGSWPATVLYAIIGEVPVRRWKEFLRLLAVPDGQMERVELEAGPCYLEQQYQMLRLWSQRGDVGLENVYSALRNMDLSGCAQELQDKLEQLQQAAKTAQEEAEFGFCSAK</sequence>
<dbReference type="Proteomes" id="UP001046870">
    <property type="component" value="Chromosome 8"/>
</dbReference>
<dbReference type="EMBL" id="JAFDVH010000008">
    <property type="protein sequence ID" value="KAG7472847.1"/>
    <property type="molecule type" value="Genomic_DNA"/>
</dbReference>
<keyword evidence="2 9" id="KW-0732">Signal</keyword>
<evidence type="ECO:0000256" key="3">
    <source>
        <dbReference type="ARBA" id="ARBA00022737"/>
    </source>
</evidence>
<feature type="disulfide bond" evidence="6">
    <location>
        <begin position="104"/>
        <end position="119"/>
    </location>
</feature>
<feature type="domain" description="TNFR-Cys" evidence="11">
    <location>
        <begin position="103"/>
        <end position="145"/>
    </location>
</feature>
<evidence type="ECO:0000256" key="9">
    <source>
        <dbReference type="SAM" id="SignalP"/>
    </source>
</evidence>
<evidence type="ECO:0000313" key="12">
    <source>
        <dbReference type="EMBL" id="KAG7472847.1"/>
    </source>
</evidence>
<evidence type="ECO:0000313" key="13">
    <source>
        <dbReference type="Proteomes" id="UP001046870"/>
    </source>
</evidence>
<proteinExistence type="predicted"/>
<dbReference type="SUPFAM" id="SSF47986">
    <property type="entry name" value="DEATH domain"/>
    <property type="match status" value="1"/>
</dbReference>
<dbReference type="OrthoDB" id="9940478at2759"/>
<protein>
    <submittedName>
        <fullName evidence="12">Uncharacterized protein</fullName>
    </submittedName>
</protein>